<keyword evidence="1" id="KW-1133">Transmembrane helix</keyword>
<dbReference type="AlphaFoldDB" id="A0AAE0TWB4"/>
<gene>
    <name evidence="2" type="ORF">B0H63DRAFT_476889</name>
</gene>
<evidence type="ECO:0000313" key="3">
    <source>
        <dbReference type="Proteomes" id="UP001285441"/>
    </source>
</evidence>
<comment type="caution">
    <text evidence="2">The sequence shown here is derived from an EMBL/GenBank/DDBJ whole genome shotgun (WGS) entry which is preliminary data.</text>
</comment>
<feature type="transmembrane region" description="Helical" evidence="1">
    <location>
        <begin position="52"/>
        <end position="73"/>
    </location>
</feature>
<keyword evidence="1" id="KW-0472">Membrane</keyword>
<name>A0AAE0TWB4_9PEZI</name>
<protein>
    <submittedName>
        <fullName evidence="2">Uncharacterized protein</fullName>
    </submittedName>
</protein>
<feature type="transmembrane region" description="Helical" evidence="1">
    <location>
        <begin position="20"/>
        <end position="40"/>
    </location>
</feature>
<keyword evidence="1" id="KW-0812">Transmembrane</keyword>
<keyword evidence="3" id="KW-1185">Reference proteome</keyword>
<evidence type="ECO:0000256" key="1">
    <source>
        <dbReference type="SAM" id="Phobius"/>
    </source>
</evidence>
<reference evidence="2" key="1">
    <citation type="journal article" date="2023" name="Mol. Phylogenet. Evol.">
        <title>Genome-scale phylogeny and comparative genomics of the fungal order Sordariales.</title>
        <authorList>
            <person name="Hensen N."/>
            <person name="Bonometti L."/>
            <person name="Westerberg I."/>
            <person name="Brannstrom I.O."/>
            <person name="Guillou S."/>
            <person name="Cros-Aarteil S."/>
            <person name="Calhoun S."/>
            <person name="Haridas S."/>
            <person name="Kuo A."/>
            <person name="Mondo S."/>
            <person name="Pangilinan J."/>
            <person name="Riley R."/>
            <person name="LaButti K."/>
            <person name="Andreopoulos B."/>
            <person name="Lipzen A."/>
            <person name="Chen C."/>
            <person name="Yan M."/>
            <person name="Daum C."/>
            <person name="Ng V."/>
            <person name="Clum A."/>
            <person name="Steindorff A."/>
            <person name="Ohm R.A."/>
            <person name="Martin F."/>
            <person name="Silar P."/>
            <person name="Natvig D.O."/>
            <person name="Lalanne C."/>
            <person name="Gautier V."/>
            <person name="Ament-Velasquez S.L."/>
            <person name="Kruys A."/>
            <person name="Hutchinson M.I."/>
            <person name="Powell A.J."/>
            <person name="Barry K."/>
            <person name="Miller A.N."/>
            <person name="Grigoriev I.V."/>
            <person name="Debuchy R."/>
            <person name="Gladieux P."/>
            <person name="Hiltunen Thoren M."/>
            <person name="Johannesson H."/>
        </authorList>
    </citation>
    <scope>NUCLEOTIDE SEQUENCE</scope>
    <source>
        <strain evidence="2">CBS 232.78</strain>
    </source>
</reference>
<organism evidence="2 3">
    <name type="scientific">Podospora didyma</name>
    <dbReference type="NCBI Taxonomy" id="330526"/>
    <lineage>
        <taxon>Eukaryota</taxon>
        <taxon>Fungi</taxon>
        <taxon>Dikarya</taxon>
        <taxon>Ascomycota</taxon>
        <taxon>Pezizomycotina</taxon>
        <taxon>Sordariomycetes</taxon>
        <taxon>Sordariomycetidae</taxon>
        <taxon>Sordariales</taxon>
        <taxon>Podosporaceae</taxon>
        <taxon>Podospora</taxon>
    </lineage>
</organism>
<proteinExistence type="predicted"/>
<accession>A0AAE0TWB4</accession>
<sequence length="76" mass="8080">MLHATPPVTTQQLFASLHSSLSHGVSVSFSIFCRFCLAVSRKRISSCWGQSSLEVCGAFLVIGLSIGNAVALLRLA</sequence>
<reference evidence="2" key="2">
    <citation type="submission" date="2023-06" db="EMBL/GenBank/DDBJ databases">
        <authorList>
            <consortium name="Lawrence Berkeley National Laboratory"/>
            <person name="Haridas S."/>
            <person name="Hensen N."/>
            <person name="Bonometti L."/>
            <person name="Westerberg I."/>
            <person name="Brannstrom I.O."/>
            <person name="Guillou S."/>
            <person name="Cros-Aarteil S."/>
            <person name="Calhoun S."/>
            <person name="Kuo A."/>
            <person name="Mondo S."/>
            <person name="Pangilinan J."/>
            <person name="Riley R."/>
            <person name="LaButti K."/>
            <person name="Andreopoulos B."/>
            <person name="Lipzen A."/>
            <person name="Chen C."/>
            <person name="Yanf M."/>
            <person name="Daum C."/>
            <person name="Ng V."/>
            <person name="Clum A."/>
            <person name="Steindorff A."/>
            <person name="Ohm R."/>
            <person name="Martin F."/>
            <person name="Silar P."/>
            <person name="Natvig D."/>
            <person name="Lalanne C."/>
            <person name="Gautier V."/>
            <person name="Ament-velasquez S.L."/>
            <person name="Kruys A."/>
            <person name="Hutchinson M.I."/>
            <person name="Powell A.J."/>
            <person name="Barry K."/>
            <person name="Miller A.N."/>
            <person name="Grigoriev I.V."/>
            <person name="Debuchy R."/>
            <person name="Gladieux P."/>
            <person name="Thoren M.H."/>
            <person name="Johannesson H."/>
        </authorList>
    </citation>
    <scope>NUCLEOTIDE SEQUENCE</scope>
    <source>
        <strain evidence="2">CBS 232.78</strain>
    </source>
</reference>
<dbReference type="Proteomes" id="UP001285441">
    <property type="component" value="Unassembled WGS sequence"/>
</dbReference>
<dbReference type="EMBL" id="JAULSW010000005">
    <property type="protein sequence ID" value="KAK3381922.1"/>
    <property type="molecule type" value="Genomic_DNA"/>
</dbReference>
<evidence type="ECO:0000313" key="2">
    <source>
        <dbReference type="EMBL" id="KAK3381922.1"/>
    </source>
</evidence>